<dbReference type="AlphaFoldDB" id="A0A0C5IYB2"/>
<reference evidence="2 3" key="1">
    <citation type="journal article" date="2015" name="Genome Announc.">
        <title>Complete Genome Sequence of a Novel Bacterium within the Family Rhodocyclaceae That Degrades Polycyclic Aromatic Hydrocarbons.</title>
        <authorList>
            <person name="Singleton D.R."/>
            <person name="Dickey A.N."/>
            <person name="Scholl E.H."/>
            <person name="Wright F.A."/>
            <person name="Aitken M.D."/>
        </authorList>
    </citation>
    <scope>NUCLEOTIDE SEQUENCE [LARGE SCALE GENOMIC DNA]</scope>
    <source>
        <strain evidence="3">PG1-Ca6</strain>
    </source>
</reference>
<dbReference type="KEGG" id="rbu:PG1C_03070"/>
<gene>
    <name evidence="2" type="ORF">PG1C_03070</name>
</gene>
<dbReference type="PANTHER" id="PTHR42926">
    <property type="match status" value="1"/>
</dbReference>
<proteinExistence type="predicted"/>
<dbReference type="STRING" id="1565605.PG1C_03070"/>
<dbReference type="HOGENOM" id="CLU_1925916_0_0_4"/>
<dbReference type="PANTHER" id="PTHR42926:SF1">
    <property type="entry name" value="CIRCADIAN CLOCK OSCILLATOR PROTEIN KAIC 1"/>
    <property type="match status" value="1"/>
</dbReference>
<sequence>MVMVDSLRGYHLAMEEFGKSQVHIHNLVNYLTRTEVTTLFVNETEHLFTTSLRATNIGVSHPVDNIVMLRYAEQHAKLVKLFTCLKKRAGDFEYASREMKFIASGIKIGEKLQHLRGILSGSPQFDERRAP</sequence>
<feature type="domain" description="KaiC-like" evidence="1">
    <location>
        <begin position="2"/>
        <end position="111"/>
    </location>
</feature>
<evidence type="ECO:0000313" key="3">
    <source>
        <dbReference type="Proteomes" id="UP000061603"/>
    </source>
</evidence>
<evidence type="ECO:0000313" key="2">
    <source>
        <dbReference type="EMBL" id="AJP47717.1"/>
    </source>
</evidence>
<dbReference type="InterPro" id="IPR051347">
    <property type="entry name" value="Circadian_clock_KaiC-rel"/>
</dbReference>
<accession>A0A0C5IYB2</accession>
<dbReference type="InterPro" id="IPR014774">
    <property type="entry name" value="KaiC-like_dom"/>
</dbReference>
<keyword evidence="3" id="KW-1185">Reference proteome</keyword>
<dbReference type="Pfam" id="PF06745">
    <property type="entry name" value="ATPase"/>
    <property type="match status" value="1"/>
</dbReference>
<organism evidence="2 3">
    <name type="scientific">Rugosibacter aromaticivorans</name>
    <dbReference type="NCBI Taxonomy" id="1565605"/>
    <lineage>
        <taxon>Bacteria</taxon>
        <taxon>Pseudomonadati</taxon>
        <taxon>Pseudomonadota</taxon>
        <taxon>Betaproteobacteria</taxon>
        <taxon>Nitrosomonadales</taxon>
        <taxon>Sterolibacteriaceae</taxon>
        <taxon>Rugosibacter</taxon>
    </lineage>
</organism>
<evidence type="ECO:0000259" key="1">
    <source>
        <dbReference type="Pfam" id="PF06745"/>
    </source>
</evidence>
<dbReference type="Proteomes" id="UP000061603">
    <property type="component" value="Chromosome"/>
</dbReference>
<name>A0A0C5IYB2_9PROT</name>
<dbReference type="Gene3D" id="3.40.50.300">
    <property type="entry name" value="P-loop containing nucleotide triphosphate hydrolases"/>
    <property type="match status" value="1"/>
</dbReference>
<dbReference type="InterPro" id="IPR027417">
    <property type="entry name" value="P-loop_NTPase"/>
</dbReference>
<protein>
    <recommendedName>
        <fullName evidence="1">KaiC-like domain-containing protein</fullName>
    </recommendedName>
</protein>
<dbReference type="EMBL" id="CP010554">
    <property type="protein sequence ID" value="AJP47717.1"/>
    <property type="molecule type" value="Genomic_DNA"/>
</dbReference>